<dbReference type="GO" id="GO:0034605">
    <property type="term" value="P:cellular response to heat"/>
    <property type="evidence" value="ECO:0007669"/>
    <property type="project" value="TreeGrafter"/>
</dbReference>
<comment type="similarity">
    <text evidence="8">Belongs to the HSF family. Class A subfamily.</text>
</comment>
<evidence type="ECO:0000256" key="7">
    <source>
        <dbReference type="ARBA" id="ARBA00023242"/>
    </source>
</evidence>
<organism evidence="12 13">
    <name type="scientific">Trapa incisa</name>
    <dbReference type="NCBI Taxonomy" id="236973"/>
    <lineage>
        <taxon>Eukaryota</taxon>
        <taxon>Viridiplantae</taxon>
        <taxon>Streptophyta</taxon>
        <taxon>Embryophyta</taxon>
        <taxon>Tracheophyta</taxon>
        <taxon>Spermatophyta</taxon>
        <taxon>Magnoliopsida</taxon>
        <taxon>eudicotyledons</taxon>
        <taxon>Gunneridae</taxon>
        <taxon>Pentapetalae</taxon>
        <taxon>rosids</taxon>
        <taxon>malvids</taxon>
        <taxon>Myrtales</taxon>
        <taxon>Lythraceae</taxon>
        <taxon>Trapa</taxon>
    </lineage>
</organism>
<dbReference type="PROSITE" id="PS00434">
    <property type="entry name" value="HSF_DOMAIN"/>
    <property type="match status" value="1"/>
</dbReference>
<dbReference type="GO" id="GO:0003700">
    <property type="term" value="F:DNA-binding transcription factor activity"/>
    <property type="evidence" value="ECO:0007669"/>
    <property type="project" value="InterPro"/>
</dbReference>
<dbReference type="InterPro" id="IPR000232">
    <property type="entry name" value="HSF_DNA-bd"/>
</dbReference>
<dbReference type="EMBL" id="JAXIOK010000016">
    <property type="protein sequence ID" value="KAK4751693.1"/>
    <property type="molecule type" value="Genomic_DNA"/>
</dbReference>
<keyword evidence="3" id="KW-0805">Transcription regulation</keyword>
<dbReference type="GO" id="GO:0006357">
    <property type="term" value="P:regulation of transcription by RNA polymerase II"/>
    <property type="evidence" value="ECO:0007669"/>
    <property type="project" value="TreeGrafter"/>
</dbReference>
<dbReference type="SUPFAM" id="SSF46785">
    <property type="entry name" value="Winged helix' DNA-binding domain"/>
    <property type="match status" value="1"/>
</dbReference>
<dbReference type="Gene3D" id="1.10.10.10">
    <property type="entry name" value="Winged helix-like DNA-binding domain superfamily/Winged helix DNA-binding domain"/>
    <property type="match status" value="1"/>
</dbReference>
<gene>
    <name evidence="12" type="ORF">SAY87_020491</name>
</gene>
<evidence type="ECO:0000256" key="2">
    <source>
        <dbReference type="ARBA" id="ARBA00022553"/>
    </source>
</evidence>
<comment type="subcellular location">
    <subcellularLocation>
        <location evidence="1">Nucleus</location>
    </subcellularLocation>
</comment>
<feature type="compositionally biased region" description="Low complexity" evidence="10">
    <location>
        <begin position="333"/>
        <end position="347"/>
    </location>
</feature>
<comment type="caution">
    <text evidence="12">The sequence shown here is derived from an EMBL/GenBank/DDBJ whole genome shotgun (WGS) entry which is preliminary data.</text>
</comment>
<evidence type="ECO:0000259" key="11">
    <source>
        <dbReference type="PROSITE" id="PS00434"/>
    </source>
</evidence>
<dbReference type="Pfam" id="PF00447">
    <property type="entry name" value="HSF_DNA-bind"/>
    <property type="match status" value="1"/>
</dbReference>
<evidence type="ECO:0000313" key="13">
    <source>
        <dbReference type="Proteomes" id="UP001345219"/>
    </source>
</evidence>
<sequence>MPCYSPTWWSPPIPSQRAMGIFEATHPRRLKVIISDSLNCIGYHLKGSMIDSAMPHNEIDQMTHFLLLSNNRRFFQAKVNRNSSIENLIFLIIDEVYAAGCIISCNAYWLLKKSIILNDVISTVNVIPLQGKGQPVFARHHRAHSLLPASLSLSSFFAVSRDRPNDRFLSLFLSRFSFLSIVRSPLLPYNTRVSLLFAFSSPRVMDGANHSGGGEESTSGGMKPTPAPIPSANAPPPFLSKTYDTVDDPATDSVVSWSSTNNSFVVWNPPEFARDLLPKYFKHNNFSSFVRQLNTYGFRKVDPDRWEFANEGFLRGQKHLLKSISRRKPAHGQSHQQSTQSHAQSSSVGACVEVGKFGLEEEVERLKRDKNVLMQELVRLRQQQQATDEQLQTMVQRLHGMEQRQQQMMSFLAKAMQSPGFLAQFVQQQNEGNRRISEANKKRRLRQEGISETESTTVHDGQIVRYQPLVNEAAKMLRQFMKVEASSRIENFSKNPDNFLLGDASPSVGVDCGSSTSRVSSVTLQEVQPTSGQMSIPTVSEVQSSAPSGQFPDMDAIVGLQDSRGNPSLPQADVAMHELSQIPDMPLESIIDLPGDDFLDPAQLGMDGPDPLEIDGLPSNPEMDSLFTSDFWDDLLVGSPVHDVESPSVEGNPKEGDSHHQMENKWDRTQNMDQLTERMGLLSSNNKGV</sequence>
<feature type="region of interest" description="Disordered" evidence="10">
    <location>
        <begin position="208"/>
        <end position="234"/>
    </location>
</feature>
<keyword evidence="13" id="KW-1185">Reference proteome</keyword>
<dbReference type="AlphaFoldDB" id="A0AAN7JQV8"/>
<evidence type="ECO:0000256" key="4">
    <source>
        <dbReference type="ARBA" id="ARBA00023016"/>
    </source>
</evidence>
<keyword evidence="7" id="KW-0539">Nucleus</keyword>
<evidence type="ECO:0000256" key="9">
    <source>
        <dbReference type="SAM" id="Coils"/>
    </source>
</evidence>
<dbReference type="FunFam" id="1.10.10.10:FF:000057">
    <property type="entry name" value="Heat shock transcription factor 1"/>
    <property type="match status" value="1"/>
</dbReference>
<dbReference type="InterPro" id="IPR036388">
    <property type="entry name" value="WH-like_DNA-bd_sf"/>
</dbReference>
<dbReference type="PANTHER" id="PTHR10015:SF436">
    <property type="entry name" value="HEAT STRESS TRANSCRIPTION FACTOR A-1D"/>
    <property type="match status" value="1"/>
</dbReference>
<keyword evidence="4" id="KW-0346">Stress response</keyword>
<feature type="coiled-coil region" evidence="9">
    <location>
        <begin position="356"/>
        <end position="390"/>
    </location>
</feature>
<evidence type="ECO:0000256" key="10">
    <source>
        <dbReference type="SAM" id="MobiDB-lite"/>
    </source>
</evidence>
<keyword evidence="9" id="KW-0175">Coiled coil</keyword>
<dbReference type="PRINTS" id="PR00056">
    <property type="entry name" value="HSFDOMAIN"/>
</dbReference>
<protein>
    <recommendedName>
        <fullName evidence="11">HSF-type DNA-binding domain-containing protein</fullName>
    </recommendedName>
</protein>
<dbReference type="PANTHER" id="PTHR10015">
    <property type="entry name" value="HEAT SHOCK TRANSCRIPTION FACTOR"/>
    <property type="match status" value="1"/>
</dbReference>
<feature type="domain" description="HSF-type DNA-binding" evidence="11">
    <location>
        <begin position="277"/>
        <end position="301"/>
    </location>
</feature>
<evidence type="ECO:0000256" key="3">
    <source>
        <dbReference type="ARBA" id="ARBA00023015"/>
    </source>
</evidence>
<evidence type="ECO:0000313" key="12">
    <source>
        <dbReference type="EMBL" id="KAK4751693.1"/>
    </source>
</evidence>
<feature type="region of interest" description="Disordered" evidence="10">
    <location>
        <begin position="325"/>
        <end position="347"/>
    </location>
</feature>
<keyword evidence="2" id="KW-0597">Phosphoprotein</keyword>
<dbReference type="InterPro" id="IPR036390">
    <property type="entry name" value="WH_DNA-bd_sf"/>
</dbReference>
<dbReference type="Proteomes" id="UP001345219">
    <property type="component" value="Chromosome 16"/>
</dbReference>
<evidence type="ECO:0000256" key="6">
    <source>
        <dbReference type="ARBA" id="ARBA00023163"/>
    </source>
</evidence>
<evidence type="ECO:0000256" key="1">
    <source>
        <dbReference type="ARBA" id="ARBA00004123"/>
    </source>
</evidence>
<feature type="region of interest" description="Disordered" evidence="10">
    <location>
        <begin position="640"/>
        <end position="689"/>
    </location>
</feature>
<keyword evidence="5" id="KW-0238">DNA-binding</keyword>
<keyword evidence="6" id="KW-0804">Transcription</keyword>
<dbReference type="GO" id="GO:0005634">
    <property type="term" value="C:nucleus"/>
    <property type="evidence" value="ECO:0007669"/>
    <property type="project" value="UniProtKB-SubCell"/>
</dbReference>
<accession>A0AAN7JQV8</accession>
<feature type="compositionally biased region" description="Pro residues" evidence="10">
    <location>
        <begin position="225"/>
        <end position="234"/>
    </location>
</feature>
<evidence type="ECO:0000256" key="5">
    <source>
        <dbReference type="ARBA" id="ARBA00023125"/>
    </source>
</evidence>
<feature type="compositionally biased region" description="Basic and acidic residues" evidence="10">
    <location>
        <begin position="652"/>
        <end position="670"/>
    </location>
</feature>
<dbReference type="SMART" id="SM00415">
    <property type="entry name" value="HSF"/>
    <property type="match status" value="1"/>
</dbReference>
<reference evidence="12 13" key="1">
    <citation type="journal article" date="2023" name="Hortic Res">
        <title>Pangenome of water caltrop reveals structural variations and asymmetric subgenome divergence after allopolyploidization.</title>
        <authorList>
            <person name="Zhang X."/>
            <person name="Chen Y."/>
            <person name="Wang L."/>
            <person name="Yuan Y."/>
            <person name="Fang M."/>
            <person name="Shi L."/>
            <person name="Lu R."/>
            <person name="Comes H.P."/>
            <person name="Ma Y."/>
            <person name="Chen Y."/>
            <person name="Huang G."/>
            <person name="Zhou Y."/>
            <person name="Zheng Z."/>
            <person name="Qiu Y."/>
        </authorList>
    </citation>
    <scope>NUCLEOTIDE SEQUENCE [LARGE SCALE GENOMIC DNA]</scope>
    <source>
        <tissue evidence="12">Roots</tissue>
    </source>
</reference>
<proteinExistence type="inferred from homology"/>
<name>A0AAN7JQV8_9MYRT</name>
<dbReference type="GO" id="GO:0000978">
    <property type="term" value="F:RNA polymerase II cis-regulatory region sequence-specific DNA binding"/>
    <property type="evidence" value="ECO:0007669"/>
    <property type="project" value="TreeGrafter"/>
</dbReference>
<evidence type="ECO:0000256" key="8">
    <source>
        <dbReference type="ARBA" id="ARBA00061350"/>
    </source>
</evidence>